<dbReference type="Proteomes" id="UP001057877">
    <property type="component" value="Chromosome"/>
</dbReference>
<name>A0ABY5SHK2_9BACL</name>
<dbReference type="RefSeq" id="WP_258388996.1">
    <property type="nucleotide sequence ID" value="NZ_CP091430.1"/>
</dbReference>
<proteinExistence type="predicted"/>
<gene>
    <name evidence="1" type="ORF">L1F29_14390</name>
</gene>
<sequence length="125" mass="14311">MGEKHVRITTESTFNDSRIPQRTVDALIKKVNEATNLAAYSQIRAHFKPYFTDAFINKIIQDKGLYVNVPFTDVAYIHSDEKKGTVTQYGSPKDIAANSVERMITVKYIQDKWMVDTIIFTHLTP</sequence>
<reference evidence="1" key="1">
    <citation type="submission" date="2022-01" db="EMBL/GenBank/DDBJ databases">
        <title>Paenibacillus spongiae sp. nov., isolated from marine sponge.</title>
        <authorList>
            <person name="Li Z."/>
            <person name="Zhang M."/>
        </authorList>
    </citation>
    <scope>NUCLEOTIDE SEQUENCE</scope>
    <source>
        <strain evidence="1">PHS-Z3</strain>
    </source>
</reference>
<protein>
    <recommendedName>
        <fullName evidence="3">Bacterial CdiA-CT RNAse A domain-containing protein</fullName>
    </recommendedName>
</protein>
<evidence type="ECO:0008006" key="3">
    <source>
        <dbReference type="Google" id="ProtNLM"/>
    </source>
</evidence>
<keyword evidence="2" id="KW-1185">Reference proteome</keyword>
<organism evidence="1 2">
    <name type="scientific">Paenibacillus spongiae</name>
    <dbReference type="NCBI Taxonomy" id="2909671"/>
    <lineage>
        <taxon>Bacteria</taxon>
        <taxon>Bacillati</taxon>
        <taxon>Bacillota</taxon>
        <taxon>Bacilli</taxon>
        <taxon>Bacillales</taxon>
        <taxon>Paenibacillaceae</taxon>
        <taxon>Paenibacillus</taxon>
    </lineage>
</organism>
<accession>A0ABY5SHK2</accession>
<dbReference type="EMBL" id="CP091430">
    <property type="protein sequence ID" value="UVI32945.1"/>
    <property type="molecule type" value="Genomic_DNA"/>
</dbReference>
<evidence type="ECO:0000313" key="1">
    <source>
        <dbReference type="EMBL" id="UVI32945.1"/>
    </source>
</evidence>
<evidence type="ECO:0000313" key="2">
    <source>
        <dbReference type="Proteomes" id="UP001057877"/>
    </source>
</evidence>